<dbReference type="EMBL" id="JAIWQS010000006">
    <property type="protein sequence ID" value="KAJ8762462.1"/>
    <property type="molecule type" value="Genomic_DNA"/>
</dbReference>
<dbReference type="GO" id="GO:0005634">
    <property type="term" value="C:nucleus"/>
    <property type="evidence" value="ECO:0007669"/>
    <property type="project" value="UniProtKB-SubCell"/>
</dbReference>
<dbReference type="PANTHER" id="PTHR45764:SF52">
    <property type="entry name" value="BASIC LEUCINE ZIPPER 4"/>
    <property type="match status" value="1"/>
</dbReference>
<dbReference type="PROSITE" id="PS50217">
    <property type="entry name" value="BZIP"/>
    <property type="match status" value="1"/>
</dbReference>
<keyword evidence="10" id="KW-1185">Reference proteome</keyword>
<dbReference type="FunFam" id="1.20.5.170:FF:000020">
    <property type="entry name" value="BZIP transcription factor"/>
    <property type="match status" value="1"/>
</dbReference>
<name>A0AAV8T6Q3_9ROSI</name>
<evidence type="ECO:0000256" key="4">
    <source>
        <dbReference type="ARBA" id="ARBA00023163"/>
    </source>
</evidence>
<evidence type="ECO:0000259" key="8">
    <source>
        <dbReference type="PROSITE" id="PS50217"/>
    </source>
</evidence>
<proteinExistence type="predicted"/>
<evidence type="ECO:0000256" key="1">
    <source>
        <dbReference type="ARBA" id="ARBA00004123"/>
    </source>
</evidence>
<keyword evidence="6" id="KW-0175">Coiled coil</keyword>
<dbReference type="InterPro" id="IPR004827">
    <property type="entry name" value="bZIP"/>
</dbReference>
<comment type="subcellular location">
    <subcellularLocation>
        <location evidence="1">Nucleus</location>
    </subcellularLocation>
</comment>
<feature type="region of interest" description="Disordered" evidence="7">
    <location>
        <begin position="40"/>
        <end position="59"/>
    </location>
</feature>
<evidence type="ECO:0000313" key="10">
    <source>
        <dbReference type="Proteomes" id="UP001159364"/>
    </source>
</evidence>
<feature type="coiled-coil region" evidence="6">
    <location>
        <begin position="68"/>
        <end position="109"/>
    </location>
</feature>
<evidence type="ECO:0000256" key="7">
    <source>
        <dbReference type="SAM" id="MobiDB-lite"/>
    </source>
</evidence>
<gene>
    <name evidence="9" type="ORF">K2173_007901</name>
</gene>
<dbReference type="GO" id="GO:0046983">
    <property type="term" value="F:protein dimerization activity"/>
    <property type="evidence" value="ECO:0007669"/>
    <property type="project" value="UniProtKB-ARBA"/>
</dbReference>
<keyword evidence="3" id="KW-0238">DNA-binding</keyword>
<organism evidence="9 10">
    <name type="scientific">Erythroxylum novogranatense</name>
    <dbReference type="NCBI Taxonomy" id="1862640"/>
    <lineage>
        <taxon>Eukaryota</taxon>
        <taxon>Viridiplantae</taxon>
        <taxon>Streptophyta</taxon>
        <taxon>Embryophyta</taxon>
        <taxon>Tracheophyta</taxon>
        <taxon>Spermatophyta</taxon>
        <taxon>Magnoliopsida</taxon>
        <taxon>eudicotyledons</taxon>
        <taxon>Gunneridae</taxon>
        <taxon>Pentapetalae</taxon>
        <taxon>rosids</taxon>
        <taxon>fabids</taxon>
        <taxon>Malpighiales</taxon>
        <taxon>Erythroxylaceae</taxon>
        <taxon>Erythroxylum</taxon>
    </lineage>
</organism>
<sequence>MSFTHDMAQHTFPNPAPVHEIVFTPNEIEELLTLFQSPAGSSFSGSEGSTRSVYSIDERKRRRMISNRESARRSRRRKKTHLENLTERVNRLKEENRELKNRLGSVLNHGHLLWRVNDRLISESVALRARLSNLCNVLYANAMHQSQ</sequence>
<dbReference type="PANTHER" id="PTHR45764">
    <property type="entry name" value="BZIP TRANSCRIPTION FACTOR 44"/>
    <property type="match status" value="1"/>
</dbReference>
<keyword evidence="5" id="KW-0539">Nucleus</keyword>
<feature type="domain" description="BZIP" evidence="8">
    <location>
        <begin position="57"/>
        <end position="106"/>
    </location>
</feature>
<dbReference type="GO" id="GO:0003700">
    <property type="term" value="F:DNA-binding transcription factor activity"/>
    <property type="evidence" value="ECO:0007669"/>
    <property type="project" value="InterPro"/>
</dbReference>
<dbReference type="GO" id="GO:0000976">
    <property type="term" value="F:transcription cis-regulatory region binding"/>
    <property type="evidence" value="ECO:0007669"/>
    <property type="project" value="TreeGrafter"/>
</dbReference>
<reference evidence="9 10" key="1">
    <citation type="submission" date="2021-09" db="EMBL/GenBank/DDBJ databases">
        <title>Genomic insights and catalytic innovation underlie evolution of tropane alkaloids biosynthesis.</title>
        <authorList>
            <person name="Wang Y.-J."/>
            <person name="Tian T."/>
            <person name="Huang J.-P."/>
            <person name="Huang S.-X."/>
        </authorList>
    </citation>
    <scope>NUCLEOTIDE SEQUENCE [LARGE SCALE GENOMIC DNA]</scope>
    <source>
        <strain evidence="9">KIB-2018</strain>
        <tissue evidence="9">Leaf</tissue>
    </source>
</reference>
<protein>
    <recommendedName>
        <fullName evidence="8">BZIP domain-containing protein</fullName>
    </recommendedName>
</protein>
<evidence type="ECO:0000256" key="6">
    <source>
        <dbReference type="SAM" id="Coils"/>
    </source>
</evidence>
<keyword evidence="2" id="KW-0805">Transcription regulation</keyword>
<dbReference type="Pfam" id="PF00170">
    <property type="entry name" value="bZIP_1"/>
    <property type="match status" value="1"/>
</dbReference>
<evidence type="ECO:0000313" key="9">
    <source>
        <dbReference type="EMBL" id="KAJ8762462.1"/>
    </source>
</evidence>
<dbReference type="Gene3D" id="1.20.5.170">
    <property type="match status" value="1"/>
</dbReference>
<feature type="compositionally biased region" description="Low complexity" evidence="7">
    <location>
        <begin position="40"/>
        <end position="52"/>
    </location>
</feature>
<dbReference type="Proteomes" id="UP001159364">
    <property type="component" value="Linkage Group LG06"/>
</dbReference>
<dbReference type="AlphaFoldDB" id="A0AAV8T6Q3"/>
<keyword evidence="4" id="KW-0804">Transcription</keyword>
<dbReference type="SUPFAM" id="SSF57959">
    <property type="entry name" value="Leucine zipper domain"/>
    <property type="match status" value="1"/>
</dbReference>
<evidence type="ECO:0000256" key="2">
    <source>
        <dbReference type="ARBA" id="ARBA00023015"/>
    </source>
</evidence>
<dbReference type="InterPro" id="IPR046347">
    <property type="entry name" value="bZIP_sf"/>
</dbReference>
<dbReference type="PROSITE" id="PS00036">
    <property type="entry name" value="BZIP_BASIC"/>
    <property type="match status" value="1"/>
</dbReference>
<dbReference type="GO" id="GO:0045893">
    <property type="term" value="P:positive regulation of DNA-templated transcription"/>
    <property type="evidence" value="ECO:0007669"/>
    <property type="project" value="TreeGrafter"/>
</dbReference>
<comment type="caution">
    <text evidence="9">The sequence shown here is derived from an EMBL/GenBank/DDBJ whole genome shotgun (WGS) entry which is preliminary data.</text>
</comment>
<dbReference type="SMART" id="SM00338">
    <property type="entry name" value="BRLZ"/>
    <property type="match status" value="1"/>
</dbReference>
<evidence type="ECO:0000256" key="3">
    <source>
        <dbReference type="ARBA" id="ARBA00023125"/>
    </source>
</evidence>
<accession>A0AAV8T6Q3</accession>
<evidence type="ECO:0000256" key="5">
    <source>
        <dbReference type="ARBA" id="ARBA00023242"/>
    </source>
</evidence>